<dbReference type="KEGG" id="mmar:MODMU_5152"/>
<dbReference type="OMA" id="MAANPKY"/>
<sequence>MAIEAAPAFLDTTHLLNTFGLIGLLLIIFAETGLLVGFFLPGDSLLFTAGLVSAGGLAGVTLAPLWVLLVLLPLVAIAGNLTGYWIGHRAGPAVFNKPNSRLFKAEYVEQAHGFFAKYGARTIVLARFVPIVRTFATVMAGASRMDFRVFALYSVIGGIAWAGGVTALGHWLGQVDVIREHIEAFAILIVVLSLIPVAVELLRARRTNRRGTTTA</sequence>
<evidence type="ECO:0000256" key="4">
    <source>
        <dbReference type="ARBA" id="ARBA00022692"/>
    </source>
</evidence>
<protein>
    <recommendedName>
        <fullName evidence="8">VTT domain-containing protein</fullName>
    </recommendedName>
</protein>
<keyword evidence="6 7" id="KW-0472">Membrane</keyword>
<comment type="similarity">
    <text evidence="2 7">Belongs to the DedA family.</text>
</comment>
<dbReference type="EMBL" id="FO203431">
    <property type="protein sequence ID" value="CCH90531.1"/>
    <property type="molecule type" value="Genomic_DNA"/>
</dbReference>
<keyword evidence="3 7" id="KW-1003">Cell membrane</keyword>
<evidence type="ECO:0000256" key="7">
    <source>
        <dbReference type="RuleBase" id="RU367016"/>
    </source>
</evidence>
<dbReference type="InterPro" id="IPR032816">
    <property type="entry name" value="VTT_dom"/>
</dbReference>
<feature type="transmembrane region" description="Helical" evidence="7">
    <location>
        <begin position="184"/>
        <end position="202"/>
    </location>
</feature>
<evidence type="ECO:0000256" key="1">
    <source>
        <dbReference type="ARBA" id="ARBA00004651"/>
    </source>
</evidence>
<evidence type="ECO:0000256" key="5">
    <source>
        <dbReference type="ARBA" id="ARBA00022989"/>
    </source>
</evidence>
<dbReference type="InterPro" id="IPR032818">
    <property type="entry name" value="DedA-like"/>
</dbReference>
<proteinExistence type="inferred from homology"/>
<feature type="domain" description="VTT" evidence="8">
    <location>
        <begin position="41"/>
        <end position="170"/>
    </location>
</feature>
<dbReference type="HOGENOM" id="CLU_044208_6_0_11"/>
<dbReference type="OrthoDB" id="9813426at2"/>
<dbReference type="PATRIC" id="fig|477641.3.peg.4845"/>
<dbReference type="STRING" id="477641.MODMU_5152"/>
<dbReference type="PANTHER" id="PTHR30353:SF0">
    <property type="entry name" value="TRANSMEMBRANE PROTEIN"/>
    <property type="match status" value="1"/>
</dbReference>
<name>I4F4G8_MODI5</name>
<evidence type="ECO:0000256" key="3">
    <source>
        <dbReference type="ARBA" id="ARBA00022475"/>
    </source>
</evidence>
<feature type="transmembrane region" description="Helical" evidence="7">
    <location>
        <begin position="19"/>
        <end position="40"/>
    </location>
</feature>
<accession>I4F4G8</accession>
<keyword evidence="10" id="KW-1185">Reference proteome</keyword>
<comment type="subcellular location">
    <subcellularLocation>
        <location evidence="1 7">Cell membrane</location>
        <topology evidence="1 7">Multi-pass membrane protein</topology>
    </subcellularLocation>
</comment>
<evidence type="ECO:0000259" key="8">
    <source>
        <dbReference type="Pfam" id="PF09335"/>
    </source>
</evidence>
<evidence type="ECO:0000256" key="6">
    <source>
        <dbReference type="ARBA" id="ARBA00023136"/>
    </source>
</evidence>
<dbReference type="Proteomes" id="UP000006461">
    <property type="component" value="Chromosome"/>
</dbReference>
<keyword evidence="4 7" id="KW-0812">Transmembrane</keyword>
<keyword evidence="5 7" id="KW-1133">Transmembrane helix</keyword>
<dbReference type="PANTHER" id="PTHR30353">
    <property type="entry name" value="INNER MEMBRANE PROTEIN DEDA-RELATED"/>
    <property type="match status" value="1"/>
</dbReference>
<reference evidence="9 10" key="1">
    <citation type="journal article" date="2012" name="J. Bacteriol.">
        <title>Genome Sequence of Radiation-Resistant Modestobacter marinus Strain BC501, a Representative Actinobacterium That Thrives on Calcareous Stone Surfaces.</title>
        <authorList>
            <person name="Normand P."/>
            <person name="Gury J."/>
            <person name="Pujic P."/>
            <person name="Chouaia B."/>
            <person name="Crotti E."/>
            <person name="Brusetti L."/>
            <person name="Daffonchio D."/>
            <person name="Vacherie B."/>
            <person name="Barbe V."/>
            <person name="Medigue C."/>
            <person name="Calteau A."/>
            <person name="Ghodhbane-Gtari F."/>
            <person name="Essoussi I."/>
            <person name="Nouioui I."/>
            <person name="Abbassi-Ghozzi I."/>
            <person name="Gtari M."/>
        </authorList>
    </citation>
    <scope>NUCLEOTIDE SEQUENCE [LARGE SCALE GENOMIC DNA]</scope>
    <source>
        <strain evidence="10">BC 501</strain>
    </source>
</reference>
<evidence type="ECO:0000256" key="2">
    <source>
        <dbReference type="ARBA" id="ARBA00010792"/>
    </source>
</evidence>
<organism evidence="9 10">
    <name type="scientific">Modestobacter italicus (strain DSM 44449 / CECT 9708 / BC 501)</name>
    <dbReference type="NCBI Taxonomy" id="2732864"/>
    <lineage>
        <taxon>Bacteria</taxon>
        <taxon>Bacillati</taxon>
        <taxon>Actinomycetota</taxon>
        <taxon>Actinomycetes</taxon>
        <taxon>Geodermatophilales</taxon>
        <taxon>Geodermatophilaceae</taxon>
        <taxon>Modestobacter</taxon>
    </lineage>
</organism>
<dbReference type="Pfam" id="PF09335">
    <property type="entry name" value="VTT_dom"/>
    <property type="match status" value="1"/>
</dbReference>
<evidence type="ECO:0000313" key="10">
    <source>
        <dbReference type="Proteomes" id="UP000006461"/>
    </source>
</evidence>
<dbReference type="GO" id="GO:0005886">
    <property type="term" value="C:plasma membrane"/>
    <property type="evidence" value="ECO:0007669"/>
    <property type="project" value="UniProtKB-SubCell"/>
</dbReference>
<feature type="transmembrane region" description="Helical" evidence="7">
    <location>
        <begin position="68"/>
        <end position="87"/>
    </location>
</feature>
<dbReference type="AlphaFoldDB" id="I4F4G8"/>
<feature type="transmembrane region" description="Helical" evidence="7">
    <location>
        <begin position="149"/>
        <end position="172"/>
    </location>
</feature>
<gene>
    <name evidence="9" type="ordered locus">MODMU_5152</name>
</gene>
<evidence type="ECO:0000313" key="9">
    <source>
        <dbReference type="EMBL" id="CCH90531.1"/>
    </source>
</evidence>
<dbReference type="eggNOG" id="COG0586">
    <property type="taxonomic scope" value="Bacteria"/>
</dbReference>